<organism evidence="8 9">
    <name type="scientific">Cordylochernes scorpioides</name>
    <dbReference type="NCBI Taxonomy" id="51811"/>
    <lineage>
        <taxon>Eukaryota</taxon>
        <taxon>Metazoa</taxon>
        <taxon>Ecdysozoa</taxon>
        <taxon>Arthropoda</taxon>
        <taxon>Chelicerata</taxon>
        <taxon>Arachnida</taxon>
        <taxon>Pseudoscorpiones</taxon>
        <taxon>Cheliferoidea</taxon>
        <taxon>Chernetidae</taxon>
        <taxon>Cordylochernes</taxon>
    </lineage>
</organism>
<proteinExistence type="inferred from homology"/>
<comment type="pathway">
    <text evidence="2">Protein modification; protein glycosylation.</text>
</comment>
<evidence type="ECO:0000313" key="9">
    <source>
        <dbReference type="Proteomes" id="UP001235939"/>
    </source>
</evidence>
<accession>A0ABY6KU92</accession>
<keyword evidence="5" id="KW-0808">Transferase</keyword>
<comment type="similarity">
    <text evidence="3">Belongs to the glycosyltransferase 90 family.</text>
</comment>
<dbReference type="InterPro" id="IPR006598">
    <property type="entry name" value="CAP10"/>
</dbReference>
<reference evidence="8 9" key="1">
    <citation type="submission" date="2022-01" db="EMBL/GenBank/DDBJ databases">
        <title>A chromosomal length assembly of Cordylochernes scorpioides.</title>
        <authorList>
            <person name="Zeh D."/>
            <person name="Zeh J."/>
        </authorList>
    </citation>
    <scope>NUCLEOTIDE SEQUENCE [LARGE SCALE GENOMIC DNA]</scope>
    <source>
        <strain evidence="8">IN4F17</strain>
        <tissue evidence="8">Whole Body</tissue>
    </source>
</reference>
<dbReference type="Pfam" id="PF05686">
    <property type="entry name" value="Glyco_transf_90"/>
    <property type="match status" value="1"/>
</dbReference>
<evidence type="ECO:0000256" key="6">
    <source>
        <dbReference type="ARBA" id="ARBA00045690"/>
    </source>
</evidence>
<dbReference type="PANTHER" id="PTHR12203:SF35">
    <property type="entry name" value="PROTEIN O-GLUCOSYLTRANSFERASE 1"/>
    <property type="match status" value="1"/>
</dbReference>
<comment type="function">
    <text evidence="6">Protein O-glucosyltransferase. Catalyzes the reaction that attaches glucose through an O-glycosidic linkage to a conserved serine residue found in the consensus sequence C-X-S-X-[PA]-C in epidermal growth factor-like repeats. Regulates Notch signaling by glucosylating Notch in the ER, glucosylation is required for the correct folding and cleavage of Notch.</text>
</comment>
<dbReference type="Proteomes" id="UP001235939">
    <property type="component" value="Chromosome 09"/>
</dbReference>
<evidence type="ECO:0000256" key="4">
    <source>
        <dbReference type="ARBA" id="ARBA00022676"/>
    </source>
</evidence>
<feature type="domain" description="Glycosyl transferase CAP10" evidence="7">
    <location>
        <begin position="188"/>
        <end position="438"/>
    </location>
</feature>
<dbReference type="InterPro" id="IPR051091">
    <property type="entry name" value="O-Glucosyltr/Glycosyltrsf_90"/>
</dbReference>
<sequence length="454" mass="52532">MTPKRDYFTCLKECTSNMSSITIANGSSIEACGIGTVSANIVGHKGDASNMVAQNTLYVPDMRHSVLSVLQMIENGRKVVFNKSGCHIMDMKGGRSGINPRWKTYLDKIDQALEDYQPCQAKDCSCYTDNINSPVVLFEGINQDVVRQALSRGVHYQILNHTLYRQQDCLFPFRCRGVEHFLHPMLPQLPDLEFSLNTHDWPQVPRNWDPLPVFSFSKTSQYWDIMYPAWTFWEGGPAISLYPTGIGRWDLHRKSIMRAAEQWSWQKKKPKGFFRGSRTSAERDPLILLSRSNPELVDAQYTKNQAWKSDKDTLGADPASEVSFEDHCPYKYLFNFRGVAASFRLKHLFLCNSLVLHVDKEWLEFFYPALREWVHYIPVDRDLHSVRELLDFAKENDQVAKEIADRGFAFIKDHLSLKEVRCYWRRLLRSYAKLLNYKPVQDPKLIRITPQASS</sequence>
<gene>
    <name evidence="8" type="ORF">LAZ67_9003103</name>
</gene>
<name>A0ABY6KU92_9ARAC</name>
<keyword evidence="9" id="KW-1185">Reference proteome</keyword>
<evidence type="ECO:0000256" key="3">
    <source>
        <dbReference type="ARBA" id="ARBA00010118"/>
    </source>
</evidence>
<protein>
    <submittedName>
        <fullName evidence="8">POGLUT1</fullName>
    </submittedName>
</protein>
<dbReference type="EMBL" id="CP092871">
    <property type="protein sequence ID" value="UYV72430.1"/>
    <property type="molecule type" value="Genomic_DNA"/>
</dbReference>
<dbReference type="SMART" id="SM00672">
    <property type="entry name" value="CAP10"/>
    <property type="match status" value="1"/>
</dbReference>
<evidence type="ECO:0000256" key="2">
    <source>
        <dbReference type="ARBA" id="ARBA00004922"/>
    </source>
</evidence>
<dbReference type="Pfam" id="PF22936">
    <property type="entry name" value="Pol_BBD"/>
    <property type="match status" value="1"/>
</dbReference>
<keyword evidence="4" id="KW-0328">Glycosyltransferase</keyword>
<dbReference type="PANTHER" id="PTHR12203">
    <property type="entry name" value="KDEL LYS-ASP-GLU-LEU CONTAINING - RELATED"/>
    <property type="match status" value="1"/>
</dbReference>
<comment type="subcellular location">
    <subcellularLocation>
        <location evidence="1">Endoplasmic reticulum lumen</location>
    </subcellularLocation>
</comment>
<evidence type="ECO:0000256" key="5">
    <source>
        <dbReference type="ARBA" id="ARBA00022679"/>
    </source>
</evidence>
<evidence type="ECO:0000259" key="7">
    <source>
        <dbReference type="SMART" id="SM00672"/>
    </source>
</evidence>
<evidence type="ECO:0000256" key="1">
    <source>
        <dbReference type="ARBA" id="ARBA00004319"/>
    </source>
</evidence>
<dbReference type="InterPro" id="IPR054722">
    <property type="entry name" value="PolX-like_BBD"/>
</dbReference>
<evidence type="ECO:0000313" key="8">
    <source>
        <dbReference type="EMBL" id="UYV72430.1"/>
    </source>
</evidence>